<evidence type="ECO:0000313" key="2">
    <source>
        <dbReference type="Proteomes" id="UP000237105"/>
    </source>
</evidence>
<evidence type="ECO:0000313" key="1">
    <source>
        <dbReference type="EMBL" id="PON66368.1"/>
    </source>
</evidence>
<accession>A0A2P5CZA4</accession>
<keyword evidence="2" id="KW-1185">Reference proteome</keyword>
<dbReference type="EMBL" id="JXTB01000080">
    <property type="protein sequence ID" value="PON66368.1"/>
    <property type="molecule type" value="Genomic_DNA"/>
</dbReference>
<dbReference type="Proteomes" id="UP000237105">
    <property type="component" value="Unassembled WGS sequence"/>
</dbReference>
<gene>
    <name evidence="1" type="ORF">PanWU01x14_110230</name>
</gene>
<dbReference type="SUPFAM" id="SSF51197">
    <property type="entry name" value="Clavaminate synthase-like"/>
    <property type="match status" value="1"/>
</dbReference>
<reference evidence="2" key="1">
    <citation type="submission" date="2016-06" db="EMBL/GenBank/DDBJ databases">
        <title>Parallel loss of symbiosis genes in relatives of nitrogen-fixing non-legume Parasponia.</title>
        <authorList>
            <person name="Van Velzen R."/>
            <person name="Holmer R."/>
            <person name="Bu F."/>
            <person name="Rutten L."/>
            <person name="Van Zeijl A."/>
            <person name="Liu W."/>
            <person name="Santuari L."/>
            <person name="Cao Q."/>
            <person name="Sharma T."/>
            <person name="Shen D."/>
            <person name="Roswanjaya Y."/>
            <person name="Wardhani T."/>
            <person name="Kalhor M.S."/>
            <person name="Jansen J."/>
            <person name="Van den Hoogen J."/>
            <person name="Gungor B."/>
            <person name="Hartog M."/>
            <person name="Hontelez J."/>
            <person name="Verver J."/>
            <person name="Yang W.-C."/>
            <person name="Schijlen E."/>
            <person name="Repin R."/>
            <person name="Schilthuizen M."/>
            <person name="Schranz E."/>
            <person name="Heidstra R."/>
            <person name="Miyata K."/>
            <person name="Fedorova E."/>
            <person name="Kohlen W."/>
            <person name="Bisseling T."/>
            <person name="Smit S."/>
            <person name="Geurts R."/>
        </authorList>
    </citation>
    <scope>NUCLEOTIDE SEQUENCE [LARGE SCALE GENOMIC DNA]</scope>
    <source>
        <strain evidence="2">cv. WU1-14</strain>
    </source>
</reference>
<comment type="caution">
    <text evidence="1">The sequence shown here is derived from an EMBL/GenBank/DDBJ whole genome shotgun (WGS) entry which is preliminary data.</text>
</comment>
<dbReference type="AlphaFoldDB" id="A0A2P5CZA4"/>
<protein>
    <submittedName>
        <fullName evidence="1">Uncharacterized protein</fullName>
    </submittedName>
</protein>
<organism evidence="1 2">
    <name type="scientific">Parasponia andersonii</name>
    <name type="common">Sponia andersonii</name>
    <dbReference type="NCBI Taxonomy" id="3476"/>
    <lineage>
        <taxon>Eukaryota</taxon>
        <taxon>Viridiplantae</taxon>
        <taxon>Streptophyta</taxon>
        <taxon>Embryophyta</taxon>
        <taxon>Tracheophyta</taxon>
        <taxon>Spermatophyta</taxon>
        <taxon>Magnoliopsida</taxon>
        <taxon>eudicotyledons</taxon>
        <taxon>Gunneridae</taxon>
        <taxon>Pentapetalae</taxon>
        <taxon>rosids</taxon>
        <taxon>fabids</taxon>
        <taxon>Rosales</taxon>
        <taxon>Cannabaceae</taxon>
        <taxon>Parasponia</taxon>
    </lineage>
</organism>
<name>A0A2P5CZA4_PARAD</name>
<dbReference type="OrthoDB" id="288590at2759"/>
<sequence>MAVLKLFTTTPLQLHKSIFDAAKEVLDLPKETKMQKTSDRPGALSYVAPNPAVPLYENIAIYNPTTLEGAESFTNIMWPQGNHNFRYVQFDWAFEGTNRIQIEIMDHPVISYI</sequence>
<proteinExistence type="predicted"/>